<keyword evidence="1" id="KW-0808">Transferase</keyword>
<keyword evidence="2" id="KW-1185">Reference proteome</keyword>
<name>A0ACC3AM09_9EURO</name>
<organism evidence="1 2">
    <name type="scientific">Aspergillus melleus</name>
    <dbReference type="NCBI Taxonomy" id="138277"/>
    <lineage>
        <taxon>Eukaryota</taxon>
        <taxon>Fungi</taxon>
        <taxon>Dikarya</taxon>
        <taxon>Ascomycota</taxon>
        <taxon>Pezizomycotina</taxon>
        <taxon>Eurotiomycetes</taxon>
        <taxon>Eurotiomycetidae</taxon>
        <taxon>Eurotiales</taxon>
        <taxon>Aspergillaceae</taxon>
        <taxon>Aspergillus</taxon>
        <taxon>Aspergillus subgen. Circumdati</taxon>
    </lineage>
</organism>
<keyword evidence="1" id="KW-0489">Methyltransferase</keyword>
<protein>
    <submittedName>
        <fullName evidence="1">tRNA(Ser) Um(44) 2'-O-methyltransferase</fullName>
        <ecNumber evidence="1">2.1.1.211</ecNumber>
    </submittedName>
</protein>
<dbReference type="EMBL" id="JAOPJF010000150">
    <property type="protein sequence ID" value="KAK1138431.1"/>
    <property type="molecule type" value="Genomic_DNA"/>
</dbReference>
<comment type="caution">
    <text evidence="1">The sequence shown here is derived from an EMBL/GenBank/DDBJ whole genome shotgun (WGS) entry which is preliminary data.</text>
</comment>
<dbReference type="EC" id="2.1.1.211" evidence="1"/>
<evidence type="ECO:0000313" key="2">
    <source>
        <dbReference type="Proteomes" id="UP001177260"/>
    </source>
</evidence>
<proteinExistence type="predicted"/>
<reference evidence="1 2" key="1">
    <citation type="journal article" date="2023" name="ACS Omega">
        <title>Identification of the Neoaspergillic Acid Biosynthesis Gene Cluster by Establishing an In Vitro CRISPR-Ribonucleoprotein Genetic System in Aspergillus melleus.</title>
        <authorList>
            <person name="Yuan B."/>
            <person name="Grau M.F."/>
            <person name="Murata R.M."/>
            <person name="Torok T."/>
            <person name="Venkateswaran K."/>
            <person name="Stajich J.E."/>
            <person name="Wang C.C.C."/>
        </authorList>
    </citation>
    <scope>NUCLEOTIDE SEQUENCE [LARGE SCALE GENOMIC DNA]</scope>
    <source>
        <strain evidence="1 2">IMV 1140</strain>
    </source>
</reference>
<accession>A0ACC3AM09</accession>
<sequence>MPGRSKNLRNTSLLSGSPLSQTLIPSDILTTPNQKWVTSRDLAEPCLPYIPEIMEDVTVFLLGNININSSHLFRADILHDSLGLLKTPWQKERVHAQVGQDGAGGDEVANSGAGDGEDAEAETETEAVETVEPIPARDVPGFELTRTVVRRFIPRNPNLDRELEQTCHFYDRIQGSEEDGENSTSASRDVLVVYTPHATSKEDTPYYHPQIRALALLYQFEYNSPDAASAEVGSENQKSPGSGTLSLHFLPFADEEISNRLERTLNALINTQIRLARGTRLANEAGKAPGKGSNRGGGEGRGGGDKPNKDNIIPQHLVQNTYTRLKFKYGPNLCRDWVESTEPSKHVFEDLSITAFLIELWRSMYGVCPADERTGQAPSRQGDDARPGDEDPTLQQSDFPGFVDVACGNGVLVYVLLMEGYKGWGFDARRRKTWSIFPADVQARLKEEIYIPKPFHDALAPPASSSPLDKVPSNPNQDFDFDLGVKSHTGTLPSNTFIISNHADELTLWTPLMGALSSPGSPLPFLAIPCCSHALSGLKYRYPPPKPQTQKDDSDNHEEATTTTTTTPKNNSSQDLTADDANTDSHGSLHALRQAKLASQPGNTGFYKSTYGSLTAKTMSVAQETGYGVESTLLRIPSTRNMGVIGGREVVMREWRERRKRGKAVQSQTDTHSQTQEESISISPGPGETNPEEAIDRVMNLVHRECARDGGVASAAQIWVDRARGIHNGPGRGNLNHHSGSVGTLII</sequence>
<evidence type="ECO:0000313" key="1">
    <source>
        <dbReference type="EMBL" id="KAK1138431.1"/>
    </source>
</evidence>
<dbReference type="Proteomes" id="UP001177260">
    <property type="component" value="Unassembled WGS sequence"/>
</dbReference>
<gene>
    <name evidence="1" type="primary">TRM44</name>
    <name evidence="1" type="ORF">N8T08_002603</name>
</gene>